<evidence type="ECO:0000313" key="1">
    <source>
        <dbReference type="EMBL" id="GIY73831.1"/>
    </source>
</evidence>
<accession>A0AAV4VVN1</accession>
<name>A0AAV4VVN1_CAEEX</name>
<dbReference type="Proteomes" id="UP001054945">
    <property type="component" value="Unassembled WGS sequence"/>
</dbReference>
<keyword evidence="2" id="KW-1185">Reference proteome</keyword>
<dbReference type="AlphaFoldDB" id="A0AAV4VVN1"/>
<proteinExistence type="predicted"/>
<gene>
    <name evidence="1" type="ORF">CEXT_414591</name>
</gene>
<sequence>MNGIIKASWFEVLNAASKRKENVKIVVEIRLFICCSGAVEEGVPGSDVNISNGIVNENILFVVDSSDAVEEEVTGSDVNISNGFVNEKILFGL</sequence>
<dbReference type="EMBL" id="BPLR01015130">
    <property type="protein sequence ID" value="GIY73831.1"/>
    <property type="molecule type" value="Genomic_DNA"/>
</dbReference>
<evidence type="ECO:0000313" key="2">
    <source>
        <dbReference type="Proteomes" id="UP001054945"/>
    </source>
</evidence>
<comment type="caution">
    <text evidence="1">The sequence shown here is derived from an EMBL/GenBank/DDBJ whole genome shotgun (WGS) entry which is preliminary data.</text>
</comment>
<organism evidence="1 2">
    <name type="scientific">Caerostris extrusa</name>
    <name type="common">Bark spider</name>
    <name type="synonym">Caerostris bankana</name>
    <dbReference type="NCBI Taxonomy" id="172846"/>
    <lineage>
        <taxon>Eukaryota</taxon>
        <taxon>Metazoa</taxon>
        <taxon>Ecdysozoa</taxon>
        <taxon>Arthropoda</taxon>
        <taxon>Chelicerata</taxon>
        <taxon>Arachnida</taxon>
        <taxon>Araneae</taxon>
        <taxon>Araneomorphae</taxon>
        <taxon>Entelegynae</taxon>
        <taxon>Araneoidea</taxon>
        <taxon>Araneidae</taxon>
        <taxon>Caerostris</taxon>
    </lineage>
</organism>
<protein>
    <submittedName>
        <fullName evidence="1">Uncharacterized protein</fullName>
    </submittedName>
</protein>
<reference evidence="1 2" key="1">
    <citation type="submission" date="2021-06" db="EMBL/GenBank/DDBJ databases">
        <title>Caerostris extrusa draft genome.</title>
        <authorList>
            <person name="Kono N."/>
            <person name="Arakawa K."/>
        </authorList>
    </citation>
    <scope>NUCLEOTIDE SEQUENCE [LARGE SCALE GENOMIC DNA]</scope>
</reference>